<dbReference type="PANTHER" id="PTHR14136:SF17">
    <property type="entry name" value="BTB_POZ DOMAIN-CONTAINING PROTEIN KCTD9"/>
    <property type="match status" value="1"/>
</dbReference>
<evidence type="ECO:0000313" key="3">
    <source>
        <dbReference type="Proteomes" id="UP000182840"/>
    </source>
</evidence>
<dbReference type="Proteomes" id="UP000182840">
    <property type="component" value="Chromosome"/>
</dbReference>
<dbReference type="PANTHER" id="PTHR14136">
    <property type="entry name" value="BTB_POZ DOMAIN-CONTAINING PROTEIN KCTD9"/>
    <property type="match status" value="1"/>
</dbReference>
<evidence type="ECO:0000256" key="1">
    <source>
        <dbReference type="SAM" id="Phobius"/>
    </source>
</evidence>
<feature type="transmembrane region" description="Helical" evidence="1">
    <location>
        <begin position="79"/>
        <end position="105"/>
    </location>
</feature>
<feature type="transmembrane region" description="Helical" evidence="1">
    <location>
        <begin position="20"/>
        <end position="44"/>
    </location>
</feature>
<accession>A0A1L3SXT9</accession>
<dbReference type="Pfam" id="PF00805">
    <property type="entry name" value="Pentapeptide"/>
    <property type="match status" value="2"/>
</dbReference>
<dbReference type="KEGG" id="meso:BSQ44_24930"/>
<dbReference type="AlphaFoldDB" id="A0A1L3SXT9"/>
<dbReference type="RefSeq" id="WP_072607702.1">
    <property type="nucleotide sequence ID" value="NZ_JBHRXM010000003.1"/>
</dbReference>
<keyword evidence="1" id="KW-0812">Transmembrane</keyword>
<feature type="transmembrane region" description="Helical" evidence="1">
    <location>
        <begin position="125"/>
        <end position="143"/>
    </location>
</feature>
<dbReference type="EMBL" id="CP018171">
    <property type="protein sequence ID" value="APH74247.1"/>
    <property type="molecule type" value="Genomic_DNA"/>
</dbReference>
<dbReference type="Gene3D" id="2.160.20.80">
    <property type="entry name" value="E3 ubiquitin-protein ligase SopA"/>
    <property type="match status" value="1"/>
</dbReference>
<dbReference type="InterPro" id="IPR051082">
    <property type="entry name" value="Pentapeptide-BTB/POZ_domain"/>
</dbReference>
<protein>
    <recommendedName>
        <fullName evidence="4">Pentapeptide repeat-containing protein</fullName>
    </recommendedName>
</protein>
<organism evidence="2 3">
    <name type="scientific">Aquibium oceanicum</name>
    <dbReference type="NCBI Taxonomy" id="1670800"/>
    <lineage>
        <taxon>Bacteria</taxon>
        <taxon>Pseudomonadati</taxon>
        <taxon>Pseudomonadota</taxon>
        <taxon>Alphaproteobacteria</taxon>
        <taxon>Hyphomicrobiales</taxon>
        <taxon>Phyllobacteriaceae</taxon>
        <taxon>Aquibium</taxon>
    </lineage>
</organism>
<sequence>MAGGSEPISITLTLPFSLYGWSFFGAILFAAALIGIAAWLAHLWATRESWHKALVARMDRLGLARRDADDRPVLHAFTWLLLALVPVVAALVVLAIGAAFSLLLVAIRGGPAVATAEGSGLTSSAAAAGVLVVAILGAPFVIWRAIVAQKTVNVAEQGMITDRINKAVEGLGAEKTVKQVIETPRYRKGDDGGWLRDAEGRLVVDKGPDGADLVDRETVERTRPNLEVRIGAIYALERIAQDSLRDHIQIMEILCAYIRENAPASQAPVLPEPPEFDLGDIDGSMKALETWKEELRQALAIRGADDGPVRPREDIQVALTVIGRRGQRQRARESGGAPAYEEAVGAYPPYPLSEDAAAIEKWREDNAGWRTKLYAWRDVARPYRLDLRGTNLAGADLSKGWFDHANFAESRLEGANLIMAGLNGANLSGAGLNGADLTWAGLNDANLSGAGLNGANLSGAGINGAYLIGAGLNGANLSGAGVDRSTSFTNAKASKATVKDVDLSEVALSREQIVAMFGDASVNLPGGVTPEHPDWPAHWPKEVLEWEEFVARWQAWISQDDAGEGK</sequence>
<gene>
    <name evidence="2" type="ORF">BSQ44_24930</name>
</gene>
<reference evidence="3" key="1">
    <citation type="submission" date="2016-11" db="EMBL/GenBank/DDBJ databases">
        <title>Mesorhizobium oceanicum sp. nov., isolated from deep seawater in South China Sea.</title>
        <authorList>
            <person name="Fu G.-Y."/>
        </authorList>
    </citation>
    <scope>NUCLEOTIDE SEQUENCE [LARGE SCALE GENOMIC DNA]</scope>
    <source>
        <strain evidence="3">B7</strain>
    </source>
</reference>
<evidence type="ECO:0008006" key="4">
    <source>
        <dbReference type="Google" id="ProtNLM"/>
    </source>
</evidence>
<keyword evidence="1" id="KW-0472">Membrane</keyword>
<evidence type="ECO:0000313" key="2">
    <source>
        <dbReference type="EMBL" id="APH74247.1"/>
    </source>
</evidence>
<proteinExistence type="predicted"/>
<name>A0A1L3SXT9_9HYPH</name>
<dbReference type="InterPro" id="IPR001646">
    <property type="entry name" value="5peptide_repeat"/>
</dbReference>
<dbReference type="STRING" id="1670800.BSQ44_24930"/>
<keyword evidence="1" id="KW-1133">Transmembrane helix</keyword>
<keyword evidence="3" id="KW-1185">Reference proteome</keyword>
<dbReference type="SUPFAM" id="SSF141571">
    <property type="entry name" value="Pentapeptide repeat-like"/>
    <property type="match status" value="1"/>
</dbReference>